<evidence type="ECO:0000313" key="2">
    <source>
        <dbReference type="Proteomes" id="UP000443582"/>
    </source>
</evidence>
<keyword evidence="2" id="KW-1185">Reference proteome</keyword>
<dbReference type="RefSeq" id="WP_114705808.1">
    <property type="nucleotide sequence ID" value="NZ_QDKL01000001.1"/>
</dbReference>
<evidence type="ECO:0000313" key="1">
    <source>
        <dbReference type="EMBL" id="RZF22864.1"/>
    </source>
</evidence>
<gene>
    <name evidence="1" type="primary">zapA</name>
    <name evidence="1" type="ORF">DAY19_03565</name>
</gene>
<accession>A0ABY0IK49</accession>
<dbReference type="GO" id="GO:0051301">
    <property type="term" value="P:cell division"/>
    <property type="evidence" value="ECO:0007669"/>
    <property type="project" value="UniProtKB-KW"/>
</dbReference>
<keyword evidence="1" id="KW-0132">Cell division</keyword>
<dbReference type="InterPro" id="IPR036192">
    <property type="entry name" value="Cell_div_ZapA-like_sf"/>
</dbReference>
<dbReference type="SUPFAM" id="SSF102829">
    <property type="entry name" value="Cell division protein ZapA-like"/>
    <property type="match status" value="1"/>
</dbReference>
<dbReference type="Pfam" id="PF05164">
    <property type="entry name" value="ZapA"/>
    <property type="match status" value="1"/>
</dbReference>
<proteinExistence type="predicted"/>
<comment type="caution">
    <text evidence="1">The sequence shown here is derived from an EMBL/GenBank/DDBJ whole genome shotgun (WGS) entry which is preliminary data.</text>
</comment>
<dbReference type="InterPro" id="IPR007838">
    <property type="entry name" value="Cell_div_ZapA-like"/>
</dbReference>
<keyword evidence="1" id="KW-0131">Cell cycle</keyword>
<dbReference type="Proteomes" id="UP000443582">
    <property type="component" value="Unassembled WGS sequence"/>
</dbReference>
<name>A0ABY0IK49_9BACT</name>
<dbReference type="EMBL" id="QDKL01000001">
    <property type="protein sequence ID" value="RZF22864.1"/>
    <property type="molecule type" value="Genomic_DNA"/>
</dbReference>
<protein>
    <submittedName>
        <fullName evidence="1">Cell division protein ZapA</fullName>
    </submittedName>
</protein>
<sequence length="101" mass="11335">MDISTEVKEYQVLGHNFRLQESGEDEIVSATEIVEYVDTIASNIRQKAPSISNSQLAALVALELAKEKLSLEKEYKQEITDVMSLSDNALRLIEESLPKTH</sequence>
<reference evidence="2" key="1">
    <citation type="journal article" date="2019" name="Int. J. Syst. Evol. Microbiol.">
        <title>Halobacteriovorax valvorus sp. nov., a novel prokaryotic predator isolated from coastal seawater of China.</title>
        <authorList>
            <person name="Chen M.-X."/>
        </authorList>
    </citation>
    <scope>NUCLEOTIDE SEQUENCE [LARGE SCALE GENOMIC DNA]</scope>
    <source>
        <strain evidence="2">BL9</strain>
    </source>
</reference>
<organism evidence="1 2">
    <name type="scientific">Halobacteriovorax vibrionivorans</name>
    <dbReference type="NCBI Taxonomy" id="2152716"/>
    <lineage>
        <taxon>Bacteria</taxon>
        <taxon>Pseudomonadati</taxon>
        <taxon>Bdellovibrionota</taxon>
        <taxon>Bacteriovoracia</taxon>
        <taxon>Bacteriovoracales</taxon>
        <taxon>Halobacteriovoraceae</taxon>
        <taxon>Halobacteriovorax</taxon>
    </lineage>
</organism>